<sequence>MMTAEQLEVIAILRSLNYPYSFIANELKLSMNTVKSICHRKGYKAFGKRKTKDEKTAAPICKCCHKPLPEGMRSDAKFCSTYCRTKWRRQNFRIIEK</sequence>
<dbReference type="EMBL" id="PRLM01000003">
    <property type="protein sequence ID" value="RYC74835.1"/>
    <property type="molecule type" value="Genomic_DNA"/>
</dbReference>
<protein>
    <recommendedName>
        <fullName evidence="3">RNA polymerase subunit sigma-70</fullName>
    </recommendedName>
</protein>
<name>A0ABY0FLV9_9BACT</name>
<evidence type="ECO:0008006" key="3">
    <source>
        <dbReference type="Google" id="ProtNLM"/>
    </source>
</evidence>
<keyword evidence="2" id="KW-1185">Reference proteome</keyword>
<reference evidence="1 2" key="2">
    <citation type="journal article" date="2020" name="Cell Rep.">
        <title>Acquisition and Adaptation of Ultra-small Parasitic Reduced Genome Bacteria to Mammalian Hosts.</title>
        <authorList>
            <person name="McLean J.S."/>
            <person name="Bor B."/>
            <person name="Kerns K.A."/>
            <person name="Liu Q."/>
            <person name="To T.T."/>
            <person name="Solden L."/>
            <person name="Hendrickson E.L."/>
            <person name="Wrighton K."/>
            <person name="Shi W."/>
            <person name="He X."/>
        </authorList>
    </citation>
    <scope>NUCLEOTIDE SEQUENCE [LARGE SCALE GENOMIC DNA]</scope>
    <source>
        <strain evidence="1 2">TM7_G3_2_Rum_HOT_351B</strain>
    </source>
</reference>
<evidence type="ECO:0000313" key="1">
    <source>
        <dbReference type="EMBL" id="RYC74835.1"/>
    </source>
</evidence>
<dbReference type="Proteomes" id="UP001191019">
    <property type="component" value="Unassembled WGS sequence"/>
</dbReference>
<dbReference type="RefSeq" id="WP_206660897.1">
    <property type="nucleotide sequence ID" value="NZ_PRLM01000003.1"/>
</dbReference>
<organism evidence="1 2">
    <name type="scientific">Candidatus Nanosyncoccus alces</name>
    <dbReference type="NCBI Taxonomy" id="2171997"/>
    <lineage>
        <taxon>Bacteria</taxon>
        <taxon>Candidatus Saccharimonadota</taxon>
        <taxon>Candidatus Nanosyncoccalia</taxon>
        <taxon>Candidatus Nanosyncoccales</taxon>
        <taxon>Candidatus Nanosyncoccaceae</taxon>
        <taxon>Candidatus Nanosyncoccus</taxon>
    </lineage>
</organism>
<evidence type="ECO:0000313" key="2">
    <source>
        <dbReference type="Proteomes" id="UP001191019"/>
    </source>
</evidence>
<comment type="caution">
    <text evidence="1">The sequence shown here is derived from an EMBL/GenBank/DDBJ whole genome shotgun (WGS) entry which is preliminary data.</text>
</comment>
<proteinExistence type="predicted"/>
<reference evidence="1 2" key="1">
    <citation type="journal article" date="2018" name="bioRxiv">
        <title>Evidence of independent acquisition and adaption of ultra-small bacteria to human hosts across the highly diverse yet reduced genomes of the phylum Saccharibacteria.</title>
        <authorList>
            <person name="McLean J.S."/>
            <person name="Bor B."/>
            <person name="To T.T."/>
            <person name="Liu Q."/>
            <person name="Kearns K.A."/>
            <person name="Solden L.M."/>
            <person name="Wrighton K.C."/>
            <person name="He X."/>
            <person name="Shi W."/>
        </authorList>
    </citation>
    <scope>NUCLEOTIDE SEQUENCE [LARGE SCALE GENOMIC DNA]</scope>
    <source>
        <strain evidence="1 2">TM7_G3_2_Rum_HOT_351B</strain>
    </source>
</reference>
<gene>
    <name evidence="1" type="ORF">G3RUM_00384</name>
</gene>
<accession>A0ABY0FLV9</accession>